<comment type="similarity">
    <text evidence="1">Belongs to the small GTPase superfamily. Ras family.</text>
</comment>
<dbReference type="GO" id="GO:0003925">
    <property type="term" value="F:G protein activity"/>
    <property type="evidence" value="ECO:0007669"/>
    <property type="project" value="UniProtKB-EC"/>
</dbReference>
<keyword evidence="3" id="KW-0378">Hydrolase</keyword>
<dbReference type="InterPro" id="IPR001806">
    <property type="entry name" value="Small_GTPase"/>
</dbReference>
<dbReference type="Gene3D" id="3.40.50.300">
    <property type="entry name" value="P-loop containing nucleotide triphosphate hydrolases"/>
    <property type="match status" value="1"/>
</dbReference>
<dbReference type="EMBL" id="JBJQND010000003">
    <property type="protein sequence ID" value="KAL3883776.1"/>
    <property type="molecule type" value="Genomic_DNA"/>
</dbReference>
<sequence>MFCIAFHFIFPENIYSCTKCLDGETIALELLDTATQQVESSRQEVNIKWADAYILMYAVTDRCSFNECSRLRLLISSYSKRVGKRTPGETLPNQPVVLVGNQIDREQDRMVSIDEGLSKAEEFNCVSFHEISVRESVDGIDKIFEDIYMSYKYPKRNGSMRTNSVPIPETRDHNGPKAVLHRRRQALHTIS</sequence>
<dbReference type="EC" id="3.6.5.2" evidence="2"/>
<evidence type="ECO:0000256" key="2">
    <source>
        <dbReference type="ARBA" id="ARBA00011984"/>
    </source>
</evidence>
<evidence type="ECO:0000256" key="1">
    <source>
        <dbReference type="ARBA" id="ARBA00008344"/>
    </source>
</evidence>
<dbReference type="SMART" id="SM00173">
    <property type="entry name" value="RAS"/>
    <property type="match status" value="1"/>
</dbReference>
<name>A0ABD3XBX1_SINWO</name>
<proteinExistence type="inferred from homology"/>
<dbReference type="AlphaFoldDB" id="A0ABD3XBX1"/>
<dbReference type="Pfam" id="PF00071">
    <property type="entry name" value="Ras"/>
    <property type="match status" value="1"/>
</dbReference>
<accession>A0ABD3XBX1</accession>
<gene>
    <name evidence="5" type="ORF">ACJMK2_030007</name>
</gene>
<evidence type="ECO:0000313" key="5">
    <source>
        <dbReference type="EMBL" id="KAL3883776.1"/>
    </source>
</evidence>
<evidence type="ECO:0000256" key="4">
    <source>
        <dbReference type="ARBA" id="ARBA00048098"/>
    </source>
</evidence>
<dbReference type="InterPro" id="IPR027417">
    <property type="entry name" value="P-loop_NTPase"/>
</dbReference>
<comment type="caution">
    <text evidence="5">The sequence shown here is derived from an EMBL/GenBank/DDBJ whole genome shotgun (WGS) entry which is preliminary data.</text>
</comment>
<keyword evidence="6" id="KW-1185">Reference proteome</keyword>
<evidence type="ECO:0000313" key="6">
    <source>
        <dbReference type="Proteomes" id="UP001634394"/>
    </source>
</evidence>
<evidence type="ECO:0000256" key="3">
    <source>
        <dbReference type="ARBA" id="ARBA00022801"/>
    </source>
</evidence>
<dbReference type="InterPro" id="IPR051065">
    <property type="entry name" value="Ras-related_GTPase"/>
</dbReference>
<protein>
    <recommendedName>
        <fullName evidence="2">small monomeric GTPase</fullName>
        <ecNumber evidence="2">3.6.5.2</ecNumber>
    </recommendedName>
</protein>
<dbReference type="PROSITE" id="PS51421">
    <property type="entry name" value="RAS"/>
    <property type="match status" value="1"/>
</dbReference>
<dbReference type="Proteomes" id="UP001634394">
    <property type="component" value="Unassembled WGS sequence"/>
</dbReference>
<dbReference type="SUPFAM" id="SSF52540">
    <property type="entry name" value="P-loop containing nucleoside triphosphate hydrolases"/>
    <property type="match status" value="1"/>
</dbReference>
<comment type="catalytic activity">
    <reaction evidence="4">
        <text>GTP + H2O = GDP + phosphate + H(+)</text>
        <dbReference type="Rhea" id="RHEA:19669"/>
        <dbReference type="ChEBI" id="CHEBI:15377"/>
        <dbReference type="ChEBI" id="CHEBI:15378"/>
        <dbReference type="ChEBI" id="CHEBI:37565"/>
        <dbReference type="ChEBI" id="CHEBI:43474"/>
        <dbReference type="ChEBI" id="CHEBI:58189"/>
        <dbReference type="EC" id="3.6.5.2"/>
    </reaction>
</comment>
<dbReference type="PROSITE" id="PS51419">
    <property type="entry name" value="RAB"/>
    <property type="match status" value="1"/>
</dbReference>
<reference evidence="5 6" key="1">
    <citation type="submission" date="2024-11" db="EMBL/GenBank/DDBJ databases">
        <title>Chromosome-level genome assembly of the freshwater bivalve Anodonta woodiana.</title>
        <authorList>
            <person name="Chen X."/>
        </authorList>
    </citation>
    <scope>NUCLEOTIDE SEQUENCE [LARGE SCALE GENOMIC DNA]</scope>
    <source>
        <strain evidence="5">MN2024</strain>
        <tissue evidence="5">Gills</tissue>
    </source>
</reference>
<organism evidence="5 6">
    <name type="scientific">Sinanodonta woodiana</name>
    <name type="common">Chinese pond mussel</name>
    <name type="synonym">Anodonta woodiana</name>
    <dbReference type="NCBI Taxonomy" id="1069815"/>
    <lineage>
        <taxon>Eukaryota</taxon>
        <taxon>Metazoa</taxon>
        <taxon>Spiralia</taxon>
        <taxon>Lophotrochozoa</taxon>
        <taxon>Mollusca</taxon>
        <taxon>Bivalvia</taxon>
        <taxon>Autobranchia</taxon>
        <taxon>Heteroconchia</taxon>
        <taxon>Palaeoheterodonta</taxon>
        <taxon>Unionida</taxon>
        <taxon>Unionoidea</taxon>
        <taxon>Unionidae</taxon>
        <taxon>Unioninae</taxon>
        <taxon>Sinanodonta</taxon>
    </lineage>
</organism>
<dbReference type="PANTHER" id="PTHR45704">
    <property type="entry name" value="RAS-LIKE FAMILY MEMBER 11"/>
    <property type="match status" value="1"/>
</dbReference>